<feature type="region of interest" description="Disordered" evidence="1">
    <location>
        <begin position="882"/>
        <end position="977"/>
    </location>
</feature>
<proteinExistence type="predicted"/>
<feature type="compositionally biased region" description="Basic and acidic residues" evidence="1">
    <location>
        <begin position="663"/>
        <end position="709"/>
    </location>
</feature>
<feature type="compositionally biased region" description="Polar residues" evidence="1">
    <location>
        <begin position="297"/>
        <end position="312"/>
    </location>
</feature>
<feature type="compositionally biased region" description="Pro residues" evidence="1">
    <location>
        <begin position="917"/>
        <end position="932"/>
    </location>
</feature>
<name>A0A2G8SD75_9APHY</name>
<protein>
    <submittedName>
        <fullName evidence="2">Uncharacterized protein</fullName>
    </submittedName>
</protein>
<dbReference type="EMBL" id="AYKW01000012">
    <property type="protein sequence ID" value="PIL31710.1"/>
    <property type="molecule type" value="Genomic_DNA"/>
</dbReference>
<feature type="compositionally biased region" description="Low complexity" evidence="1">
    <location>
        <begin position="144"/>
        <end position="159"/>
    </location>
</feature>
<feature type="region of interest" description="Disordered" evidence="1">
    <location>
        <begin position="352"/>
        <end position="565"/>
    </location>
</feature>
<dbReference type="Proteomes" id="UP000230002">
    <property type="component" value="Unassembled WGS sequence"/>
</dbReference>
<evidence type="ECO:0000313" key="3">
    <source>
        <dbReference type="Proteomes" id="UP000230002"/>
    </source>
</evidence>
<feature type="compositionally biased region" description="Pro residues" evidence="1">
    <location>
        <begin position="891"/>
        <end position="902"/>
    </location>
</feature>
<feature type="region of interest" description="Disordered" evidence="1">
    <location>
        <begin position="110"/>
        <end position="242"/>
    </location>
</feature>
<feature type="compositionally biased region" description="Pro residues" evidence="1">
    <location>
        <begin position="494"/>
        <end position="511"/>
    </location>
</feature>
<sequence>MEVVGRKQARSKSFLTRKASKKHHEDTHTMQHGHAARSASLDMQEKDPGVAHSLFNPFAISLIPDPLNELPAWYHRETESATASAAQFRAKYPLHNPSGPRWYRNHHLRAPAVDGRPPSVFSPSFPPMASAPERSQDPSGMAGPSRTPSESPLPTPSSSQIRIQEPLDPRQRKVSQDTLHGVELSDGADAWSPNGNHQQLPYGQPENAINPSAAGQSHLNHRPRRASLTHGPRHRTMAPSPLSQSTSAVHLHAIDPAQIQLPRRLSKRRKPFTGLFAAPGANDENVQTNNLRRQSTMAPSMTSLPSLQPSAQKSKRGSVLGRLVKRFSVLRKTDKSVSQNGYRDDWHHVHSLETSRTQSPVSPQTPGPRQRTSSRLSKSAEPLKRIPPPSIEAGRGDSVGLESENRRSSESLSVLEMQTPGRLMVANPDDPSTSGDNTPTGRAAPLPTSDAPGATSPVPLDFKEASPLPDIPRSESPLSMSPRHSRYADRPAEAPLPPSSPPLPDLPPPTPAWTLQALTEVTEPGSPAPSTVMPPSSPLAHARERLSYAATSPASTVSPLPPSSPEEIALARASMYVNPPTPFATPTALVIPPTVAEAPEPRRSSSKRVDRSPTKSKDASRSKSIRETETFKLVRSASGTMKQAEVIMGMGEQWEVVGTPSESPKKTSKSKDKEKERSKEKPKPSDPVIHREESRRRRDHSSSTEDGEPRHKRHSSTNGREKPPSVASVRSTQTPINPRRSVRKSSEPGDGRSVKAASVSVPPPAQEQLRERHLSTTTAGPRPTSELHSAADLSSVRAKDAWEMERLWKARSMAYGPDGMPVVSAPATIGSDSRPSTFISTELQRVSSIPSVTAVAEMQRVSMPPASQSFGSSHTYMVVQTPYQGSQGHPPYSPYASPPPQNPAMAAAQQFYKHPPYTSPPPLAHNPLPSPPRLSAYQPSPLPMSLSNPLPDPPRLSSYQPSPLPASLSNADGSPGR</sequence>
<feature type="compositionally biased region" description="Basic and acidic residues" evidence="1">
    <location>
        <begin position="165"/>
        <end position="175"/>
    </location>
</feature>
<evidence type="ECO:0000313" key="2">
    <source>
        <dbReference type="EMBL" id="PIL31710.1"/>
    </source>
</evidence>
<dbReference type="OrthoDB" id="3231532at2759"/>
<feature type="compositionally biased region" description="Basic and acidic residues" evidence="1">
    <location>
        <begin position="744"/>
        <end position="753"/>
    </location>
</feature>
<dbReference type="AlphaFoldDB" id="A0A2G8SD75"/>
<feature type="compositionally biased region" description="Polar residues" evidence="1">
    <location>
        <begin position="354"/>
        <end position="364"/>
    </location>
</feature>
<keyword evidence="3" id="KW-1185">Reference proteome</keyword>
<accession>A0A2G8SD75</accession>
<feature type="compositionally biased region" description="Basic residues" evidence="1">
    <location>
        <begin position="219"/>
        <end position="236"/>
    </location>
</feature>
<comment type="caution">
    <text evidence="2">The sequence shown here is derived from an EMBL/GenBank/DDBJ whole genome shotgun (WGS) entry which is preliminary data.</text>
</comment>
<feature type="compositionally biased region" description="Polar residues" evidence="1">
    <location>
        <begin position="957"/>
        <end position="977"/>
    </location>
</feature>
<feature type="region of interest" description="Disordered" evidence="1">
    <location>
        <begin position="577"/>
        <end position="796"/>
    </location>
</feature>
<feature type="compositionally biased region" description="Basic and acidic residues" evidence="1">
    <location>
        <begin position="599"/>
        <end position="632"/>
    </location>
</feature>
<feature type="compositionally biased region" description="Polar residues" evidence="1">
    <location>
        <begin position="549"/>
        <end position="558"/>
    </location>
</feature>
<reference evidence="2 3" key="1">
    <citation type="journal article" date="2015" name="Sci. Rep.">
        <title>Chromosome-level genome map provides insights into diverse defense mechanisms in the medicinal fungus Ganoderma sinense.</title>
        <authorList>
            <person name="Zhu Y."/>
            <person name="Xu J."/>
            <person name="Sun C."/>
            <person name="Zhou S."/>
            <person name="Xu H."/>
            <person name="Nelson D.R."/>
            <person name="Qian J."/>
            <person name="Song J."/>
            <person name="Luo H."/>
            <person name="Xiang L."/>
            <person name="Li Y."/>
            <person name="Xu Z."/>
            <person name="Ji A."/>
            <person name="Wang L."/>
            <person name="Lu S."/>
            <person name="Hayward A."/>
            <person name="Sun W."/>
            <person name="Li X."/>
            <person name="Schwartz D.C."/>
            <person name="Wang Y."/>
            <person name="Chen S."/>
        </authorList>
    </citation>
    <scope>NUCLEOTIDE SEQUENCE [LARGE SCALE GENOMIC DNA]</scope>
    <source>
        <strain evidence="2 3">ZZ0214-1</strain>
    </source>
</reference>
<feature type="compositionally biased region" description="Polar residues" evidence="1">
    <location>
        <begin position="430"/>
        <end position="440"/>
    </location>
</feature>
<organism evidence="2 3">
    <name type="scientific">Ganoderma sinense ZZ0214-1</name>
    <dbReference type="NCBI Taxonomy" id="1077348"/>
    <lineage>
        <taxon>Eukaryota</taxon>
        <taxon>Fungi</taxon>
        <taxon>Dikarya</taxon>
        <taxon>Basidiomycota</taxon>
        <taxon>Agaricomycotina</taxon>
        <taxon>Agaricomycetes</taxon>
        <taxon>Polyporales</taxon>
        <taxon>Polyporaceae</taxon>
        <taxon>Ganoderma</taxon>
    </lineage>
</organism>
<feature type="compositionally biased region" description="Polar residues" evidence="1">
    <location>
        <begin position="193"/>
        <end position="218"/>
    </location>
</feature>
<feature type="region of interest" description="Disordered" evidence="1">
    <location>
        <begin position="297"/>
        <end position="319"/>
    </location>
</feature>
<feature type="compositionally biased region" description="Low complexity" evidence="1">
    <location>
        <begin position="117"/>
        <end position="132"/>
    </location>
</feature>
<feature type="region of interest" description="Disordered" evidence="1">
    <location>
        <begin position="1"/>
        <end position="45"/>
    </location>
</feature>
<dbReference type="STRING" id="1077348.A0A2G8SD75"/>
<gene>
    <name evidence="2" type="ORF">GSI_06413</name>
</gene>
<evidence type="ECO:0000256" key="1">
    <source>
        <dbReference type="SAM" id="MobiDB-lite"/>
    </source>
</evidence>